<dbReference type="AlphaFoldDB" id="A0A1V9ZCH3"/>
<comment type="catalytic activity">
    <reaction evidence="4">
        <text>Mo-molybdopterin + L-cysteine + AH2 = thio-Mo-molybdopterin + L-alanine + A + H2O</text>
        <dbReference type="Rhea" id="RHEA:42636"/>
        <dbReference type="ChEBI" id="CHEBI:13193"/>
        <dbReference type="ChEBI" id="CHEBI:15377"/>
        <dbReference type="ChEBI" id="CHEBI:17499"/>
        <dbReference type="ChEBI" id="CHEBI:35235"/>
        <dbReference type="ChEBI" id="CHEBI:57972"/>
        <dbReference type="ChEBI" id="CHEBI:71302"/>
        <dbReference type="ChEBI" id="CHEBI:82685"/>
        <dbReference type="EC" id="2.8.1.9"/>
    </reaction>
</comment>
<protein>
    <recommendedName>
        <fullName evidence="4">Molybdenum cofactor sulfurase</fullName>
        <shortName evidence="4">MCS</shortName>
        <shortName evidence="4">MOS</shortName>
        <shortName evidence="4">MoCo sulfurase</shortName>
        <ecNumber evidence="4">2.8.1.9</ecNumber>
    </recommendedName>
    <alternativeName>
        <fullName evidence="4">Molybdenum cofactor sulfurtransferase</fullName>
    </alternativeName>
</protein>
<evidence type="ECO:0000256" key="1">
    <source>
        <dbReference type="ARBA" id="ARBA00022679"/>
    </source>
</evidence>
<dbReference type="Pfam" id="PF03473">
    <property type="entry name" value="MOSC"/>
    <property type="match status" value="1"/>
</dbReference>
<dbReference type="PANTHER" id="PTHR14237">
    <property type="entry name" value="MOLYBDOPTERIN COFACTOR SULFURASE MOSC"/>
    <property type="match status" value="1"/>
</dbReference>
<dbReference type="SUPFAM" id="SSF141673">
    <property type="entry name" value="MOSC N-terminal domain-like"/>
    <property type="match status" value="1"/>
</dbReference>
<dbReference type="PROSITE" id="PS51340">
    <property type="entry name" value="MOSC"/>
    <property type="match status" value="1"/>
</dbReference>
<comment type="caution">
    <text evidence="6">The sequence shown here is derived from an EMBL/GenBank/DDBJ whole genome shotgun (WGS) entry which is preliminary data.</text>
</comment>
<dbReference type="GO" id="GO:0030151">
    <property type="term" value="F:molybdenum ion binding"/>
    <property type="evidence" value="ECO:0007669"/>
    <property type="project" value="UniProtKB-UniRule"/>
</dbReference>
<name>A0A1V9ZCH3_9STRA</name>
<dbReference type="InterPro" id="IPR028886">
    <property type="entry name" value="MoCo_sulfurase"/>
</dbReference>
<feature type="modified residue" description="N6-(pyridoxal phosphate)lysine" evidence="4">
    <location>
        <position position="250"/>
    </location>
</feature>
<dbReference type="HAMAP" id="MF_03050">
    <property type="entry name" value="MOCOS"/>
    <property type="match status" value="1"/>
</dbReference>
<evidence type="ECO:0000259" key="5">
    <source>
        <dbReference type="PROSITE" id="PS51340"/>
    </source>
</evidence>
<dbReference type="SUPFAM" id="SSF50800">
    <property type="entry name" value="PK beta-barrel domain-like"/>
    <property type="match status" value="1"/>
</dbReference>
<dbReference type="InterPro" id="IPR015421">
    <property type="entry name" value="PyrdxlP-dep_Trfase_major"/>
</dbReference>
<dbReference type="GO" id="GO:0006777">
    <property type="term" value="P:Mo-molybdopterin cofactor biosynthetic process"/>
    <property type="evidence" value="ECO:0007669"/>
    <property type="project" value="UniProtKB-UniRule"/>
</dbReference>
<dbReference type="Gene3D" id="3.90.1150.10">
    <property type="entry name" value="Aspartate Aminotransferase, domain 1"/>
    <property type="match status" value="1"/>
</dbReference>
<dbReference type="Gene3D" id="3.40.640.10">
    <property type="entry name" value="Type I PLP-dependent aspartate aminotransferase-like (Major domain)"/>
    <property type="match status" value="1"/>
</dbReference>
<dbReference type="InterPro" id="IPR011037">
    <property type="entry name" value="Pyrv_Knase-like_insert_dom_sf"/>
</dbReference>
<dbReference type="InterPro" id="IPR015424">
    <property type="entry name" value="PyrdxlP-dep_Trfase"/>
</dbReference>
<comment type="similarity">
    <text evidence="4">Belongs to the class-V pyridoxal-phosphate-dependent aminotransferase family. MOCOS subfamily.</text>
</comment>
<dbReference type="Proteomes" id="UP000243217">
    <property type="component" value="Unassembled WGS sequence"/>
</dbReference>
<evidence type="ECO:0000313" key="7">
    <source>
        <dbReference type="Proteomes" id="UP000243217"/>
    </source>
</evidence>
<dbReference type="GO" id="GO:0030170">
    <property type="term" value="F:pyridoxal phosphate binding"/>
    <property type="evidence" value="ECO:0007669"/>
    <property type="project" value="UniProtKB-UniRule"/>
</dbReference>
<dbReference type="GO" id="GO:0008265">
    <property type="term" value="F:molybdenum cofactor sulfurtransferase activity"/>
    <property type="evidence" value="ECO:0007669"/>
    <property type="project" value="UniProtKB-UniRule"/>
</dbReference>
<dbReference type="InterPro" id="IPR005303">
    <property type="entry name" value="MOCOS_middle"/>
</dbReference>
<dbReference type="Pfam" id="PF03476">
    <property type="entry name" value="MOSC_N"/>
    <property type="match status" value="1"/>
</dbReference>
<dbReference type="GO" id="GO:0016829">
    <property type="term" value="F:lyase activity"/>
    <property type="evidence" value="ECO:0007669"/>
    <property type="project" value="UniProtKB-UniRule"/>
</dbReference>
<gene>
    <name evidence="6" type="ORF">THRCLA_07643</name>
</gene>
<evidence type="ECO:0000256" key="4">
    <source>
        <dbReference type="HAMAP-Rule" id="MF_03050"/>
    </source>
</evidence>
<evidence type="ECO:0000256" key="3">
    <source>
        <dbReference type="ARBA" id="ARBA00023150"/>
    </source>
</evidence>
<keyword evidence="1 4" id="KW-0808">Transferase</keyword>
<dbReference type="OrthoDB" id="10264306at2759"/>
<keyword evidence="7" id="KW-1185">Reference proteome</keyword>
<dbReference type="InterPro" id="IPR000192">
    <property type="entry name" value="Aminotrans_V_dom"/>
</dbReference>
<dbReference type="Pfam" id="PF00266">
    <property type="entry name" value="Aminotran_5"/>
    <property type="match status" value="2"/>
</dbReference>
<feature type="active site" evidence="4">
    <location>
        <position position="406"/>
    </location>
</feature>
<dbReference type="EMBL" id="JNBS01002057">
    <property type="protein sequence ID" value="OQR95693.1"/>
    <property type="molecule type" value="Genomic_DNA"/>
</dbReference>
<keyword evidence="2 4" id="KW-0663">Pyridoxal phosphate</keyword>
<dbReference type="InterPro" id="IPR005302">
    <property type="entry name" value="MoCF_Sase_C"/>
</dbReference>
<comment type="cofactor">
    <cofactor evidence="4">
        <name>pyridoxal 5'-phosphate</name>
        <dbReference type="ChEBI" id="CHEBI:597326"/>
    </cofactor>
</comment>
<accession>A0A1V9ZCH3</accession>
<dbReference type="STRING" id="74557.A0A1V9ZCH3"/>
<organism evidence="6 7">
    <name type="scientific">Thraustotheca clavata</name>
    <dbReference type="NCBI Taxonomy" id="74557"/>
    <lineage>
        <taxon>Eukaryota</taxon>
        <taxon>Sar</taxon>
        <taxon>Stramenopiles</taxon>
        <taxon>Oomycota</taxon>
        <taxon>Saprolegniomycetes</taxon>
        <taxon>Saprolegniales</taxon>
        <taxon>Achlyaceae</taxon>
        <taxon>Thraustotheca</taxon>
    </lineage>
</organism>
<keyword evidence="3 4" id="KW-0501">Molybdenum cofactor biosynthesis</keyword>
<comment type="function">
    <text evidence="4">Sulfurates the molybdenum cofactor. Sulfation of molybdenum is essential for xanthine dehydrogenase (XDH) and aldehyde oxidase (ADO) enzymes in which molybdenum cofactor is liganded by 1 oxygen and 1 sulfur atom in active form.</text>
</comment>
<evidence type="ECO:0000256" key="2">
    <source>
        <dbReference type="ARBA" id="ARBA00022898"/>
    </source>
</evidence>
<reference evidence="6 7" key="1">
    <citation type="journal article" date="2014" name="Genome Biol. Evol.">
        <title>The secreted proteins of Achlya hypogyna and Thraustotheca clavata identify the ancestral oomycete secretome and reveal gene acquisitions by horizontal gene transfer.</title>
        <authorList>
            <person name="Misner I."/>
            <person name="Blouin N."/>
            <person name="Leonard G."/>
            <person name="Richards T.A."/>
            <person name="Lane C.E."/>
        </authorList>
    </citation>
    <scope>NUCLEOTIDE SEQUENCE [LARGE SCALE GENOMIC DNA]</scope>
    <source>
        <strain evidence="6 7">ATCC 34112</strain>
    </source>
</reference>
<dbReference type="EC" id="2.8.1.9" evidence="4"/>
<sequence length="742" mass="81680">MMTEIGYGTTAEGDDILMKLRQEEFPHMKGHVYLDHAGATLYSSKQLQLYQEQMLGNLYGNPHSMGAASSVNSASAITCFKEQLAAFFHTTFETYHIVLTSGATAGLKLVAESFPFTNESSFVYSIDSHTSVVGIRSFANAVGATIATISPNELDEMTPTKDIHTDCDVYNLFAFPGECNFSGAKHDLSIIQTVQNQSLDAATLNVLTPSKAKPSTGRWLVLLDAAKLAATNSVDLSKNQPDFMVLSFYKLFGFPTGMGALFVKKSISHLLKKSYFGGGTVASSFSSILLTIPRTEFERQFEDGTVSFLSVLACQHGLEQLQRFGMTAIERHVNALSSYLYNQLISLKHVNGMKVCQVYGKHHGAGIHGSIVACNFIRLDGSVVGYTEVSALSSLQQIHLRTGCFCNPGACQYYLGLSNNDILSHMKLGHTCGDAMDIIDGKPTGAIRLSLGYMTTKDEIDIFIDFIKTYFVSKAIPNEPCPKKSSPSKLELCKITLFPIKSCGGMSVSQWTLGPRGLLYDREWAIVNPSTGRAWRQKDLPAMTRIYPSIDLLQQELVVTTTLTKCTPLRLPLSYVPSSTHQLTVCAKSCNGSKYDNTVAVWFTNALGRPCTLMRVTSESFVNEAPYLLLSRGSVRDMNARMDVPVSEDVFRANLIVDGCFPHEEDTWKKICIGKASFDVIGPCSRCTMVNIDPSTGVFSPAPLKTLASYRREKARIFFGQFLSRQYDEFARISINDQVISE</sequence>
<evidence type="ECO:0000313" key="6">
    <source>
        <dbReference type="EMBL" id="OQR95693.1"/>
    </source>
</evidence>
<proteinExistence type="inferred from homology"/>
<feature type="domain" description="MOSC" evidence="5">
    <location>
        <begin position="593"/>
        <end position="742"/>
    </location>
</feature>
<dbReference type="SUPFAM" id="SSF53383">
    <property type="entry name" value="PLP-dependent transferases"/>
    <property type="match status" value="1"/>
</dbReference>
<dbReference type="InterPro" id="IPR015422">
    <property type="entry name" value="PyrdxlP-dep_Trfase_small"/>
</dbReference>
<dbReference type="PANTHER" id="PTHR14237:SF80">
    <property type="entry name" value="MOLYBDENUM COFACTOR SULFURASE"/>
    <property type="match status" value="1"/>
</dbReference>